<evidence type="ECO:0000256" key="1">
    <source>
        <dbReference type="ARBA" id="ARBA00004651"/>
    </source>
</evidence>
<sequence>MSTSVLYDAPGPRARRRSRIGTAIALLVLGTLVMLAVLRLVDRGQFDYELWAPWIDPSTDEFPLVWGLVGDGLRATLVAAALAIAFSLVVGVALGTARMMLGRAGRVPVIAFIELFRGLPVVITLVIVWRFFEELDLDISALPGEDGLWYVVIGLTLYNSVIIAEILRAGVASLPRGQGEAAMAVGMTRWQVMRTVLLPQAFRVMLPALVSQLVVILKDTSLAALLAFYTELLRRGNLIAQNLDNPIQSLFVVGSIFILINYALSRVAVWLERRLSRSRGSDAAVKAAEQAVPAT</sequence>
<feature type="transmembrane region" description="Helical" evidence="7">
    <location>
        <begin position="75"/>
        <end position="97"/>
    </location>
</feature>
<evidence type="ECO:0000256" key="3">
    <source>
        <dbReference type="ARBA" id="ARBA00022475"/>
    </source>
</evidence>
<keyword evidence="3" id="KW-1003">Cell membrane</keyword>
<dbReference type="PROSITE" id="PS50928">
    <property type="entry name" value="ABC_TM1"/>
    <property type="match status" value="1"/>
</dbReference>
<dbReference type="PANTHER" id="PTHR30614:SF21">
    <property type="entry name" value="AMINO ACID ABC TRANSPORTER PERMEASE"/>
    <property type="match status" value="1"/>
</dbReference>
<dbReference type="GO" id="GO:0043190">
    <property type="term" value="C:ATP-binding cassette (ABC) transporter complex"/>
    <property type="evidence" value="ECO:0007669"/>
    <property type="project" value="InterPro"/>
</dbReference>
<keyword evidence="4 7" id="KW-0812">Transmembrane</keyword>
<evidence type="ECO:0000256" key="6">
    <source>
        <dbReference type="ARBA" id="ARBA00023136"/>
    </source>
</evidence>
<proteinExistence type="inferred from homology"/>
<dbReference type="InterPro" id="IPR035906">
    <property type="entry name" value="MetI-like_sf"/>
</dbReference>
<dbReference type="GO" id="GO:0006865">
    <property type="term" value="P:amino acid transport"/>
    <property type="evidence" value="ECO:0007669"/>
    <property type="project" value="TreeGrafter"/>
</dbReference>
<evidence type="ECO:0000256" key="4">
    <source>
        <dbReference type="ARBA" id="ARBA00022692"/>
    </source>
</evidence>
<accession>A0A7Y9RVC7</accession>
<dbReference type="EMBL" id="JACCAC010000001">
    <property type="protein sequence ID" value="NYG56965.1"/>
    <property type="molecule type" value="Genomic_DNA"/>
</dbReference>
<dbReference type="InterPro" id="IPR000515">
    <property type="entry name" value="MetI-like"/>
</dbReference>
<keyword evidence="5 7" id="KW-1133">Transmembrane helix</keyword>
<feature type="transmembrane region" description="Helical" evidence="7">
    <location>
        <begin position="147"/>
        <end position="167"/>
    </location>
</feature>
<dbReference type="NCBIfam" id="TIGR01726">
    <property type="entry name" value="HEQRo_perm_3TM"/>
    <property type="match status" value="1"/>
</dbReference>
<dbReference type="Pfam" id="PF00528">
    <property type="entry name" value="BPD_transp_1"/>
    <property type="match status" value="1"/>
</dbReference>
<dbReference type="GO" id="GO:0022857">
    <property type="term" value="F:transmembrane transporter activity"/>
    <property type="evidence" value="ECO:0007669"/>
    <property type="project" value="InterPro"/>
</dbReference>
<evidence type="ECO:0000256" key="7">
    <source>
        <dbReference type="RuleBase" id="RU363032"/>
    </source>
</evidence>
<evidence type="ECO:0000256" key="2">
    <source>
        <dbReference type="ARBA" id="ARBA00022448"/>
    </source>
</evidence>
<keyword evidence="10" id="KW-1185">Reference proteome</keyword>
<evidence type="ECO:0000256" key="5">
    <source>
        <dbReference type="ARBA" id="ARBA00022989"/>
    </source>
</evidence>
<dbReference type="RefSeq" id="WP_179519131.1">
    <property type="nucleotide sequence ID" value="NZ_JACCAC010000001.1"/>
</dbReference>
<dbReference type="InterPro" id="IPR010065">
    <property type="entry name" value="AA_ABC_transptr_permease_3TM"/>
</dbReference>
<organism evidence="9 10">
    <name type="scientific">Nocardioides perillae</name>
    <dbReference type="NCBI Taxonomy" id="1119534"/>
    <lineage>
        <taxon>Bacteria</taxon>
        <taxon>Bacillati</taxon>
        <taxon>Actinomycetota</taxon>
        <taxon>Actinomycetes</taxon>
        <taxon>Propionibacteriales</taxon>
        <taxon>Nocardioidaceae</taxon>
        <taxon>Nocardioides</taxon>
    </lineage>
</organism>
<feature type="transmembrane region" description="Helical" evidence="7">
    <location>
        <begin position="109"/>
        <end position="132"/>
    </location>
</feature>
<evidence type="ECO:0000259" key="8">
    <source>
        <dbReference type="PROSITE" id="PS50928"/>
    </source>
</evidence>
<reference evidence="9 10" key="1">
    <citation type="submission" date="2020-07" db="EMBL/GenBank/DDBJ databases">
        <title>Sequencing the genomes of 1000 actinobacteria strains.</title>
        <authorList>
            <person name="Klenk H.-P."/>
        </authorList>
    </citation>
    <scope>NUCLEOTIDE SEQUENCE [LARGE SCALE GENOMIC DNA]</scope>
    <source>
        <strain evidence="9 10">DSM 24552</strain>
    </source>
</reference>
<evidence type="ECO:0000313" key="10">
    <source>
        <dbReference type="Proteomes" id="UP000544110"/>
    </source>
</evidence>
<dbReference type="AlphaFoldDB" id="A0A7Y9RVC7"/>
<keyword evidence="6 7" id="KW-0472">Membrane</keyword>
<dbReference type="CDD" id="cd06261">
    <property type="entry name" value="TM_PBP2"/>
    <property type="match status" value="1"/>
</dbReference>
<evidence type="ECO:0000313" key="9">
    <source>
        <dbReference type="EMBL" id="NYG56965.1"/>
    </source>
</evidence>
<protein>
    <submittedName>
        <fullName evidence="9">Glutamate transport system permease protein</fullName>
    </submittedName>
</protein>
<comment type="subcellular location">
    <subcellularLocation>
        <location evidence="1 7">Cell membrane</location>
        <topology evidence="1 7">Multi-pass membrane protein</topology>
    </subcellularLocation>
</comment>
<feature type="domain" description="ABC transmembrane type-1" evidence="8">
    <location>
        <begin position="73"/>
        <end position="268"/>
    </location>
</feature>
<feature type="transmembrane region" description="Helical" evidence="7">
    <location>
        <begin position="204"/>
        <end position="229"/>
    </location>
</feature>
<dbReference type="PANTHER" id="PTHR30614">
    <property type="entry name" value="MEMBRANE COMPONENT OF AMINO ACID ABC TRANSPORTER"/>
    <property type="match status" value="1"/>
</dbReference>
<dbReference type="SUPFAM" id="SSF161098">
    <property type="entry name" value="MetI-like"/>
    <property type="match status" value="1"/>
</dbReference>
<feature type="transmembrane region" description="Helical" evidence="7">
    <location>
        <begin position="249"/>
        <end position="271"/>
    </location>
</feature>
<comment type="caution">
    <text evidence="9">The sequence shown here is derived from an EMBL/GenBank/DDBJ whole genome shotgun (WGS) entry which is preliminary data.</text>
</comment>
<feature type="transmembrane region" description="Helical" evidence="7">
    <location>
        <begin position="20"/>
        <end position="41"/>
    </location>
</feature>
<comment type="similarity">
    <text evidence="7">Belongs to the binding-protein-dependent transport system permease family.</text>
</comment>
<name>A0A7Y9RVC7_9ACTN</name>
<dbReference type="Proteomes" id="UP000544110">
    <property type="component" value="Unassembled WGS sequence"/>
</dbReference>
<gene>
    <name evidence="9" type="ORF">BJ989_003269</name>
</gene>
<dbReference type="InterPro" id="IPR043429">
    <property type="entry name" value="ArtM/GltK/GlnP/TcyL/YhdX-like"/>
</dbReference>
<keyword evidence="2 7" id="KW-0813">Transport</keyword>
<dbReference type="Gene3D" id="1.10.3720.10">
    <property type="entry name" value="MetI-like"/>
    <property type="match status" value="1"/>
</dbReference>